<keyword evidence="8" id="KW-1278">Translocase</keyword>
<comment type="subcellular location">
    <subcellularLocation>
        <location evidence="1">Cell membrane</location>
        <topology evidence="1">Multi-pass membrane protein</topology>
    </subcellularLocation>
</comment>
<proteinExistence type="inferred from homology"/>
<feature type="transmembrane region" description="Helical" evidence="11">
    <location>
        <begin position="756"/>
        <end position="775"/>
    </location>
</feature>
<feature type="transmembrane region" description="Helical" evidence="11">
    <location>
        <begin position="130"/>
        <end position="150"/>
    </location>
</feature>
<sequence length="782" mass="82860">MVECCHKGAEEAATTTDPVCGMKVDTRTTEHRYDFADQPYYFCSARCLDRFAANPDAYLNPAASGPAIGHPAEGASAEPAVGTIWTCPMHLEIRRDKPGQCPICGMALEPLEPTLDEGPNPELIDMSRRFLVSAALSLPLVILTFGAELFGWEPIPMRTSMWVQLALATPVVLWGGWPFFERFWASLKTRNLNMFTLIGLGVGVAYGYSVVAAVTPESFPTSLRTMGGLVPVYFEAAAVITTLVLLGQVLELRARSATGAAIKSLLGLAPKTARRVRDNAEEDIPLEHVQVGDWLRIRPGEKIPVDGVIVDGHSSVDESMISGEPVPVEKLPGQKVTGGTVNGTGSLLMRAERVGRDTMLAQIVRMVADAQRSRAPIQKLADQVSAWFVPGVVLVSIAAFAVWSLVGPEPRLAHALVNAIAVLIIACPCALGLATPMSIMVGTGRGASVGVLVKNAEALELMEKVDTLVVDKTGTLTEGRPRLVGVNTFDGFDEHDVLRLAASLERGSEHPLAEAIVSGAEEREIDLPPSSDFKSVTGKGVSGTVDGRKVALGNTAMLAELGIDTAPLEASADQHRADGQGVMFVAIDGKLAGLLVVADPIKKSAADAVAELRRAAVHVVMMTGDNRRTAEAVARRVGIDEVMADVLPDQKQAKVAELRSAGRRVAMAGDGINDAPALAAADVGLAMGTGTDVAMESAHVTLVKGDLVGIVRARHLSRATMRNIRQNLFFSFIFNAAGVPIAAGVLYPWFGILLSPIIAGAAMAFSSVAVIGNSLRLNRVRL</sequence>
<dbReference type="InterPro" id="IPR059000">
    <property type="entry name" value="ATPase_P-type_domA"/>
</dbReference>
<dbReference type="GO" id="GO:0043682">
    <property type="term" value="F:P-type divalent copper transporter activity"/>
    <property type="evidence" value="ECO:0007669"/>
    <property type="project" value="TreeGrafter"/>
</dbReference>
<dbReference type="GO" id="GO:0005507">
    <property type="term" value="F:copper ion binding"/>
    <property type="evidence" value="ECO:0007669"/>
    <property type="project" value="TreeGrafter"/>
</dbReference>
<protein>
    <submittedName>
        <fullName evidence="13">Heavy metal translocating P-type ATPase</fullName>
    </submittedName>
</protein>
<keyword evidence="7 11" id="KW-0067">ATP-binding</keyword>
<organism evidence="13 14">
    <name type="scientific">Sphingomonas rhizophila</name>
    <dbReference type="NCBI Taxonomy" id="2071607"/>
    <lineage>
        <taxon>Bacteria</taxon>
        <taxon>Pseudomonadati</taxon>
        <taxon>Pseudomonadota</taxon>
        <taxon>Alphaproteobacteria</taxon>
        <taxon>Sphingomonadales</taxon>
        <taxon>Sphingomonadaceae</taxon>
        <taxon>Sphingomonas</taxon>
    </lineage>
</organism>
<dbReference type="InterPro" id="IPR023299">
    <property type="entry name" value="ATPase_P-typ_cyto_dom_N"/>
</dbReference>
<dbReference type="NCBIfam" id="TIGR01494">
    <property type="entry name" value="ATPase_P-type"/>
    <property type="match status" value="1"/>
</dbReference>
<dbReference type="CDD" id="cd02094">
    <property type="entry name" value="P-type_ATPase_Cu-like"/>
    <property type="match status" value="1"/>
</dbReference>
<dbReference type="Pfam" id="PF19335">
    <property type="entry name" value="HMBD"/>
    <property type="match status" value="1"/>
</dbReference>
<evidence type="ECO:0000256" key="5">
    <source>
        <dbReference type="ARBA" id="ARBA00022723"/>
    </source>
</evidence>
<dbReference type="InterPro" id="IPR044492">
    <property type="entry name" value="P_typ_ATPase_HD_dom"/>
</dbReference>
<dbReference type="NCBIfam" id="TIGR01511">
    <property type="entry name" value="ATPase-IB1_Cu"/>
    <property type="match status" value="1"/>
</dbReference>
<keyword evidence="14" id="KW-1185">Reference proteome</keyword>
<reference evidence="13 14" key="1">
    <citation type="submission" date="2020-08" db="EMBL/GenBank/DDBJ databases">
        <title>Genome sequence of Sphingomonas rhizophila KACC 19189T.</title>
        <authorList>
            <person name="Hyun D.-W."/>
            <person name="Bae J.-W."/>
        </authorList>
    </citation>
    <scope>NUCLEOTIDE SEQUENCE [LARGE SCALE GENOMIC DNA]</scope>
    <source>
        <strain evidence="13 14">KACC 19189</strain>
    </source>
</reference>
<evidence type="ECO:0000256" key="3">
    <source>
        <dbReference type="ARBA" id="ARBA00022475"/>
    </source>
</evidence>
<evidence type="ECO:0000256" key="10">
    <source>
        <dbReference type="ARBA" id="ARBA00023136"/>
    </source>
</evidence>
<dbReference type="SFLD" id="SFLDG00002">
    <property type="entry name" value="C1.7:_P-type_atpase_like"/>
    <property type="match status" value="1"/>
</dbReference>
<dbReference type="Gene3D" id="1.10.620.20">
    <property type="entry name" value="Ribonucleotide Reductase, subunit A"/>
    <property type="match status" value="1"/>
</dbReference>
<dbReference type="NCBIfam" id="TIGR01525">
    <property type="entry name" value="ATPase-IB_hvy"/>
    <property type="match status" value="1"/>
</dbReference>
<evidence type="ECO:0000256" key="2">
    <source>
        <dbReference type="ARBA" id="ARBA00006024"/>
    </source>
</evidence>
<dbReference type="PRINTS" id="PR00119">
    <property type="entry name" value="CATATPASE"/>
</dbReference>
<feature type="transmembrane region" description="Helical" evidence="11">
    <location>
        <begin position="384"/>
        <end position="406"/>
    </location>
</feature>
<dbReference type="GO" id="GO:0055070">
    <property type="term" value="P:copper ion homeostasis"/>
    <property type="evidence" value="ECO:0007669"/>
    <property type="project" value="TreeGrafter"/>
</dbReference>
<dbReference type="InterPro" id="IPR023214">
    <property type="entry name" value="HAD_sf"/>
</dbReference>
<dbReference type="Gene3D" id="3.40.50.1000">
    <property type="entry name" value="HAD superfamily/HAD-like"/>
    <property type="match status" value="1"/>
</dbReference>
<keyword evidence="6 11" id="KW-0547">Nucleotide-binding</keyword>
<dbReference type="InterPro" id="IPR009078">
    <property type="entry name" value="Ferritin-like_SF"/>
</dbReference>
<dbReference type="InterPro" id="IPR018303">
    <property type="entry name" value="ATPase_P-typ_P_site"/>
</dbReference>
<evidence type="ECO:0000256" key="6">
    <source>
        <dbReference type="ARBA" id="ARBA00022741"/>
    </source>
</evidence>
<dbReference type="FunFam" id="2.70.150.10:FF:000020">
    <property type="entry name" value="Copper-exporting P-type ATPase A"/>
    <property type="match status" value="1"/>
</dbReference>
<dbReference type="InterPro" id="IPR011017">
    <property type="entry name" value="TRASH_dom"/>
</dbReference>
<gene>
    <name evidence="13" type="ORF">H9L12_03390</name>
</gene>
<feature type="transmembrane region" description="Helical" evidence="11">
    <location>
        <begin position="162"/>
        <end position="180"/>
    </location>
</feature>
<dbReference type="SUPFAM" id="SSF81665">
    <property type="entry name" value="Calcium ATPase, transmembrane domain M"/>
    <property type="match status" value="1"/>
</dbReference>
<accession>A0A7G9SCQ6</accession>
<name>A0A7G9SCQ6_9SPHN</name>
<dbReference type="InterPro" id="IPR036412">
    <property type="entry name" value="HAD-like_sf"/>
</dbReference>
<evidence type="ECO:0000256" key="4">
    <source>
        <dbReference type="ARBA" id="ARBA00022692"/>
    </source>
</evidence>
<evidence type="ECO:0000313" key="14">
    <source>
        <dbReference type="Proteomes" id="UP000515955"/>
    </source>
</evidence>
<dbReference type="SUPFAM" id="SSF47240">
    <property type="entry name" value="Ferritin-like"/>
    <property type="match status" value="1"/>
</dbReference>
<dbReference type="Pfam" id="PF00702">
    <property type="entry name" value="Hydrolase"/>
    <property type="match status" value="1"/>
</dbReference>
<dbReference type="GO" id="GO:0005524">
    <property type="term" value="F:ATP binding"/>
    <property type="evidence" value="ECO:0007669"/>
    <property type="project" value="UniProtKB-UniRule"/>
</dbReference>
<dbReference type="Pfam" id="PF04945">
    <property type="entry name" value="YHS"/>
    <property type="match status" value="1"/>
</dbReference>
<feature type="transmembrane region" description="Helical" evidence="11">
    <location>
        <begin position="192"/>
        <end position="214"/>
    </location>
</feature>
<evidence type="ECO:0000256" key="7">
    <source>
        <dbReference type="ARBA" id="ARBA00022840"/>
    </source>
</evidence>
<dbReference type="Gene3D" id="3.40.1110.10">
    <property type="entry name" value="Calcium-transporting ATPase, cytoplasmic domain N"/>
    <property type="match status" value="1"/>
</dbReference>
<keyword evidence="3 11" id="KW-1003">Cell membrane</keyword>
<dbReference type="GO" id="GO:0060003">
    <property type="term" value="P:copper ion export"/>
    <property type="evidence" value="ECO:0007669"/>
    <property type="project" value="UniProtKB-ARBA"/>
</dbReference>
<dbReference type="EMBL" id="CP060717">
    <property type="protein sequence ID" value="QNN65631.1"/>
    <property type="molecule type" value="Genomic_DNA"/>
</dbReference>
<evidence type="ECO:0000313" key="13">
    <source>
        <dbReference type="EMBL" id="QNN65631.1"/>
    </source>
</evidence>
<dbReference type="AlphaFoldDB" id="A0A7G9SCQ6"/>
<dbReference type="SFLD" id="SFLDF00027">
    <property type="entry name" value="p-type_atpase"/>
    <property type="match status" value="1"/>
</dbReference>
<keyword evidence="9 11" id="KW-1133">Transmembrane helix</keyword>
<dbReference type="GO" id="GO:0016491">
    <property type="term" value="F:oxidoreductase activity"/>
    <property type="evidence" value="ECO:0007669"/>
    <property type="project" value="InterPro"/>
</dbReference>
<evidence type="ECO:0000256" key="9">
    <source>
        <dbReference type="ARBA" id="ARBA00022989"/>
    </source>
</evidence>
<dbReference type="SUPFAM" id="SSF56784">
    <property type="entry name" value="HAD-like"/>
    <property type="match status" value="1"/>
</dbReference>
<evidence type="ECO:0000259" key="12">
    <source>
        <dbReference type="SMART" id="SM00746"/>
    </source>
</evidence>
<comment type="similarity">
    <text evidence="2 11">Belongs to the cation transport ATPase (P-type) (TC 3.A.3) family. Type IB subfamily.</text>
</comment>
<dbReference type="Gene3D" id="2.70.150.10">
    <property type="entry name" value="Calcium-transporting ATPase, cytoplasmic transduction domain A"/>
    <property type="match status" value="1"/>
</dbReference>
<dbReference type="SFLD" id="SFLDS00003">
    <property type="entry name" value="Haloacid_Dehalogenase"/>
    <property type="match status" value="1"/>
</dbReference>
<evidence type="ECO:0000256" key="11">
    <source>
        <dbReference type="RuleBase" id="RU362081"/>
    </source>
</evidence>
<dbReference type="PANTHER" id="PTHR43520:SF8">
    <property type="entry name" value="P-TYPE CU(+) TRANSPORTER"/>
    <property type="match status" value="1"/>
</dbReference>
<dbReference type="InterPro" id="IPR012348">
    <property type="entry name" value="RNR-like"/>
</dbReference>
<dbReference type="InterPro" id="IPR023298">
    <property type="entry name" value="ATPase_P-typ_TM_dom_sf"/>
</dbReference>
<dbReference type="InterPro" id="IPR027256">
    <property type="entry name" value="P-typ_ATPase_IB"/>
</dbReference>
<evidence type="ECO:0000256" key="8">
    <source>
        <dbReference type="ARBA" id="ARBA00022967"/>
    </source>
</evidence>
<dbReference type="InterPro" id="IPR007029">
    <property type="entry name" value="YHS_dom"/>
</dbReference>
<dbReference type="PANTHER" id="PTHR43520">
    <property type="entry name" value="ATP7, ISOFORM B"/>
    <property type="match status" value="1"/>
</dbReference>
<dbReference type="InterPro" id="IPR001757">
    <property type="entry name" value="P_typ_ATPase"/>
</dbReference>
<keyword evidence="4 11" id="KW-0812">Transmembrane</keyword>
<dbReference type="GO" id="GO:0005886">
    <property type="term" value="C:plasma membrane"/>
    <property type="evidence" value="ECO:0007669"/>
    <property type="project" value="UniProtKB-SubCell"/>
</dbReference>
<dbReference type="GO" id="GO:0016887">
    <property type="term" value="F:ATP hydrolysis activity"/>
    <property type="evidence" value="ECO:0007669"/>
    <property type="project" value="InterPro"/>
</dbReference>
<dbReference type="Proteomes" id="UP000515955">
    <property type="component" value="Chromosome"/>
</dbReference>
<dbReference type="InterPro" id="IPR045800">
    <property type="entry name" value="HMBD"/>
</dbReference>
<keyword evidence="10 11" id="KW-0472">Membrane</keyword>
<evidence type="ECO:0000256" key="1">
    <source>
        <dbReference type="ARBA" id="ARBA00004651"/>
    </source>
</evidence>
<dbReference type="SMART" id="SM00746">
    <property type="entry name" value="TRASH"/>
    <property type="match status" value="1"/>
</dbReference>
<feature type="domain" description="TRASH" evidence="12">
    <location>
        <begin position="17"/>
        <end position="55"/>
    </location>
</feature>
<dbReference type="SUPFAM" id="SSF81653">
    <property type="entry name" value="Calcium ATPase, transduction domain A"/>
    <property type="match status" value="1"/>
</dbReference>
<dbReference type="PRINTS" id="PR00943">
    <property type="entry name" value="CUATPASE"/>
</dbReference>
<feature type="transmembrane region" description="Helical" evidence="11">
    <location>
        <begin position="412"/>
        <end position="435"/>
    </location>
</feature>
<keyword evidence="5 11" id="KW-0479">Metal-binding</keyword>
<dbReference type="Pfam" id="PF00122">
    <property type="entry name" value="E1-E2_ATPase"/>
    <property type="match status" value="1"/>
</dbReference>
<dbReference type="PROSITE" id="PS00154">
    <property type="entry name" value="ATPASE_E1_E2"/>
    <property type="match status" value="1"/>
</dbReference>
<feature type="transmembrane region" description="Helical" evidence="11">
    <location>
        <begin position="226"/>
        <end position="246"/>
    </location>
</feature>
<feature type="transmembrane region" description="Helical" evidence="11">
    <location>
        <begin position="728"/>
        <end position="750"/>
    </location>
</feature>
<dbReference type="KEGG" id="srhi:H9L12_03390"/>
<dbReference type="InterPro" id="IPR008250">
    <property type="entry name" value="ATPase_P-typ_transduc_dom_A_sf"/>
</dbReference>